<gene>
    <name evidence="2" type="ORF">KFE25_008720</name>
</gene>
<comment type="caution">
    <text evidence="2">The sequence shown here is derived from an EMBL/GenBank/DDBJ whole genome shotgun (WGS) entry which is preliminary data.</text>
</comment>
<dbReference type="EMBL" id="JAGTXO010000001">
    <property type="protein sequence ID" value="KAG8470299.1"/>
    <property type="molecule type" value="Genomic_DNA"/>
</dbReference>
<evidence type="ECO:0000256" key="1">
    <source>
        <dbReference type="SAM" id="MobiDB-lite"/>
    </source>
</evidence>
<dbReference type="AlphaFoldDB" id="A0A8J5Y335"/>
<feature type="compositionally biased region" description="Basic and acidic residues" evidence="1">
    <location>
        <begin position="131"/>
        <end position="147"/>
    </location>
</feature>
<evidence type="ECO:0000313" key="3">
    <source>
        <dbReference type="Proteomes" id="UP000751190"/>
    </source>
</evidence>
<accession>A0A8J5Y335</accession>
<organism evidence="2 3">
    <name type="scientific">Diacronema lutheri</name>
    <name type="common">Unicellular marine alga</name>
    <name type="synonym">Monochrysis lutheri</name>
    <dbReference type="NCBI Taxonomy" id="2081491"/>
    <lineage>
        <taxon>Eukaryota</taxon>
        <taxon>Haptista</taxon>
        <taxon>Haptophyta</taxon>
        <taxon>Pavlovophyceae</taxon>
        <taxon>Pavlovales</taxon>
        <taxon>Pavlovaceae</taxon>
        <taxon>Diacronema</taxon>
    </lineage>
</organism>
<keyword evidence="3" id="KW-1185">Reference proteome</keyword>
<evidence type="ECO:0000313" key="2">
    <source>
        <dbReference type="EMBL" id="KAG8470299.1"/>
    </source>
</evidence>
<name>A0A8J5Y335_DIALT</name>
<sequence length="279" mass="30836">MSGARGRPFSAPSRSRAPRPVGVANHAHPFYNLNYVSTYIHDYTGPKAYPMRRFKALDFQGYPVPYAHDRGADTPGRFESSAHRHFPQHDASAAWVPRRSAHDFQGRPTPYALDGRLADTPDRYVSAAHRQFRDRTSHAAQVERRQAFDFSGKPVPFATDEDDHGGVDDGGVDSNGRYVSATQRLYRARQGGDGRPPERARAPRQHGRPFATDDGGGRGEYGEGQSLRTPAGVGSAEPSSRLSGGAGEWSTEHRAHFVTKDLLAARPRRRERFDGGFNP</sequence>
<feature type="compositionally biased region" description="Basic and acidic residues" evidence="1">
    <location>
        <begin position="190"/>
        <end position="201"/>
    </location>
</feature>
<proteinExistence type="predicted"/>
<dbReference type="OrthoDB" id="10499000at2759"/>
<protein>
    <submittedName>
        <fullName evidence="2">Uncharacterized protein</fullName>
    </submittedName>
</protein>
<feature type="region of interest" description="Disordered" evidence="1">
    <location>
        <begin position="1"/>
        <end position="21"/>
    </location>
</feature>
<feature type="region of interest" description="Disordered" evidence="1">
    <location>
        <begin position="131"/>
        <end position="255"/>
    </location>
</feature>
<reference evidence="2" key="1">
    <citation type="submission" date="2021-05" db="EMBL/GenBank/DDBJ databases">
        <title>The genome of the haptophyte Pavlova lutheri (Diacronema luteri, Pavlovales) - a model for lipid biosynthesis in eukaryotic algae.</title>
        <authorList>
            <person name="Hulatt C.J."/>
            <person name="Posewitz M.C."/>
        </authorList>
    </citation>
    <scope>NUCLEOTIDE SEQUENCE</scope>
    <source>
        <strain evidence="2">NIVA-4/92</strain>
    </source>
</reference>
<dbReference type="Proteomes" id="UP000751190">
    <property type="component" value="Unassembled WGS sequence"/>
</dbReference>